<sequence length="59" mass="6367">MFHLYAVLSMLAGVLFRCSLSLLVALRVFLSCDIHGDGNVHGSNVRDDAGACRPMVICT</sequence>
<organism evidence="1 2">
    <name type="scientific">Aspergillus caelatus</name>
    <dbReference type="NCBI Taxonomy" id="61420"/>
    <lineage>
        <taxon>Eukaryota</taxon>
        <taxon>Fungi</taxon>
        <taxon>Dikarya</taxon>
        <taxon>Ascomycota</taxon>
        <taxon>Pezizomycotina</taxon>
        <taxon>Eurotiomycetes</taxon>
        <taxon>Eurotiomycetidae</taxon>
        <taxon>Eurotiales</taxon>
        <taxon>Aspergillaceae</taxon>
        <taxon>Aspergillus</taxon>
        <taxon>Aspergillus subgen. Circumdati</taxon>
    </lineage>
</organism>
<evidence type="ECO:0000313" key="2">
    <source>
        <dbReference type="Proteomes" id="UP000326268"/>
    </source>
</evidence>
<dbReference type="Proteomes" id="UP000326268">
    <property type="component" value="Unassembled WGS sequence"/>
</dbReference>
<dbReference type="GeneID" id="43652665"/>
<protein>
    <submittedName>
        <fullName evidence="1">Uncharacterized protein</fullName>
    </submittedName>
</protein>
<proteinExistence type="predicted"/>
<dbReference type="AlphaFoldDB" id="A0A5N6ZSZ1"/>
<accession>A0A5N6ZSZ1</accession>
<evidence type="ECO:0000313" key="1">
    <source>
        <dbReference type="EMBL" id="KAE8360722.1"/>
    </source>
</evidence>
<keyword evidence="2" id="KW-1185">Reference proteome</keyword>
<gene>
    <name evidence="1" type="ORF">BDV27DRAFT_134051</name>
</gene>
<name>A0A5N6ZSZ1_9EURO</name>
<reference evidence="1 2" key="1">
    <citation type="submission" date="2019-04" db="EMBL/GenBank/DDBJ databases">
        <title>Friends and foes A comparative genomics studyof 23 Aspergillus species from section Flavi.</title>
        <authorList>
            <consortium name="DOE Joint Genome Institute"/>
            <person name="Kjaerbolling I."/>
            <person name="Vesth T."/>
            <person name="Frisvad J.C."/>
            <person name="Nybo J.L."/>
            <person name="Theobald S."/>
            <person name="Kildgaard S."/>
            <person name="Isbrandt T."/>
            <person name="Kuo A."/>
            <person name="Sato A."/>
            <person name="Lyhne E.K."/>
            <person name="Kogle M.E."/>
            <person name="Wiebenga A."/>
            <person name="Kun R.S."/>
            <person name="Lubbers R.J."/>
            <person name="Makela M.R."/>
            <person name="Barry K."/>
            <person name="Chovatia M."/>
            <person name="Clum A."/>
            <person name="Daum C."/>
            <person name="Haridas S."/>
            <person name="He G."/>
            <person name="LaButti K."/>
            <person name="Lipzen A."/>
            <person name="Mondo S."/>
            <person name="Riley R."/>
            <person name="Salamov A."/>
            <person name="Simmons B.A."/>
            <person name="Magnuson J.K."/>
            <person name="Henrissat B."/>
            <person name="Mortensen U.H."/>
            <person name="Larsen T.O."/>
            <person name="Devries R.P."/>
            <person name="Grigoriev I.V."/>
            <person name="Machida M."/>
            <person name="Baker S.E."/>
            <person name="Andersen M.R."/>
        </authorList>
    </citation>
    <scope>NUCLEOTIDE SEQUENCE [LARGE SCALE GENOMIC DNA]</scope>
    <source>
        <strain evidence="1 2">CBS 763.97</strain>
    </source>
</reference>
<dbReference type="RefSeq" id="XP_031923803.1">
    <property type="nucleotide sequence ID" value="XM_032068219.1"/>
</dbReference>
<dbReference type="EMBL" id="ML737762">
    <property type="protein sequence ID" value="KAE8360722.1"/>
    <property type="molecule type" value="Genomic_DNA"/>
</dbReference>